<feature type="compositionally biased region" description="Basic and acidic residues" evidence="4">
    <location>
        <begin position="978"/>
        <end position="992"/>
    </location>
</feature>
<dbReference type="PANTHER" id="PTHR42648:SF32">
    <property type="entry name" value="RIBONUCLEASE H-LIKE DOMAIN, GAG-PRE-INTEGRASE DOMAIN PROTEIN-RELATED"/>
    <property type="match status" value="1"/>
</dbReference>
<accession>A0ABQ4XG96</accession>
<dbReference type="SUPFAM" id="SSF53098">
    <property type="entry name" value="Ribonuclease H-like"/>
    <property type="match status" value="1"/>
</dbReference>
<dbReference type="InterPro" id="IPR036397">
    <property type="entry name" value="RNaseH_sf"/>
</dbReference>
<feature type="compositionally biased region" description="Low complexity" evidence="4">
    <location>
        <begin position="874"/>
        <end position="888"/>
    </location>
</feature>
<dbReference type="Proteomes" id="UP001151760">
    <property type="component" value="Unassembled WGS sequence"/>
</dbReference>
<feature type="compositionally biased region" description="Basic and acidic residues" evidence="4">
    <location>
        <begin position="196"/>
        <end position="216"/>
    </location>
</feature>
<keyword evidence="2" id="KW-0479">Metal-binding</keyword>
<dbReference type="InterPro" id="IPR039537">
    <property type="entry name" value="Retrotran_Ty1/copia-like"/>
</dbReference>
<feature type="compositionally biased region" description="Polar residues" evidence="4">
    <location>
        <begin position="219"/>
        <end position="229"/>
    </location>
</feature>
<dbReference type="InterPro" id="IPR057670">
    <property type="entry name" value="SH3_retrovirus"/>
</dbReference>
<dbReference type="EMBL" id="BQNB010009468">
    <property type="protein sequence ID" value="GJS63968.1"/>
    <property type="molecule type" value="Genomic_DNA"/>
</dbReference>
<proteinExistence type="predicted"/>
<keyword evidence="1" id="KW-0645">Protease</keyword>
<keyword evidence="7" id="KW-1185">Reference proteome</keyword>
<evidence type="ECO:0000256" key="2">
    <source>
        <dbReference type="ARBA" id="ARBA00022723"/>
    </source>
</evidence>
<dbReference type="InterPro" id="IPR012337">
    <property type="entry name" value="RNaseH-like_sf"/>
</dbReference>
<reference evidence="6" key="1">
    <citation type="journal article" date="2022" name="Int. J. Mol. Sci.">
        <title>Draft Genome of Tanacetum Coccineum: Genomic Comparison of Closely Related Tanacetum-Family Plants.</title>
        <authorList>
            <person name="Yamashiro T."/>
            <person name="Shiraishi A."/>
            <person name="Nakayama K."/>
            <person name="Satake H."/>
        </authorList>
    </citation>
    <scope>NUCLEOTIDE SEQUENCE</scope>
</reference>
<reference evidence="6" key="2">
    <citation type="submission" date="2022-01" db="EMBL/GenBank/DDBJ databases">
        <authorList>
            <person name="Yamashiro T."/>
            <person name="Shiraishi A."/>
            <person name="Satake H."/>
            <person name="Nakayama K."/>
        </authorList>
    </citation>
    <scope>NUCLEOTIDE SEQUENCE</scope>
</reference>
<dbReference type="Gene3D" id="3.30.420.10">
    <property type="entry name" value="Ribonuclease H-like superfamily/Ribonuclease H"/>
    <property type="match status" value="2"/>
</dbReference>
<feature type="region of interest" description="Disordered" evidence="4">
    <location>
        <begin position="972"/>
        <end position="992"/>
    </location>
</feature>
<evidence type="ECO:0000256" key="1">
    <source>
        <dbReference type="ARBA" id="ARBA00022670"/>
    </source>
</evidence>
<keyword evidence="3" id="KW-0378">Hydrolase</keyword>
<organism evidence="6 7">
    <name type="scientific">Tanacetum coccineum</name>
    <dbReference type="NCBI Taxonomy" id="301880"/>
    <lineage>
        <taxon>Eukaryota</taxon>
        <taxon>Viridiplantae</taxon>
        <taxon>Streptophyta</taxon>
        <taxon>Embryophyta</taxon>
        <taxon>Tracheophyta</taxon>
        <taxon>Spermatophyta</taxon>
        <taxon>Magnoliopsida</taxon>
        <taxon>eudicotyledons</taxon>
        <taxon>Gunneridae</taxon>
        <taxon>Pentapetalae</taxon>
        <taxon>asterids</taxon>
        <taxon>campanulids</taxon>
        <taxon>Asterales</taxon>
        <taxon>Asteraceae</taxon>
        <taxon>Asteroideae</taxon>
        <taxon>Anthemideae</taxon>
        <taxon>Anthemidinae</taxon>
        <taxon>Tanacetum</taxon>
    </lineage>
</organism>
<feature type="region of interest" description="Disordered" evidence="4">
    <location>
        <begin position="820"/>
        <end position="893"/>
    </location>
</feature>
<feature type="domain" description="Integrase catalytic" evidence="5">
    <location>
        <begin position="584"/>
        <end position="677"/>
    </location>
</feature>
<dbReference type="Pfam" id="PF07727">
    <property type="entry name" value="RVT_2"/>
    <property type="match status" value="2"/>
</dbReference>
<comment type="caution">
    <text evidence="6">The sequence shown here is derived from an EMBL/GenBank/DDBJ whole genome shotgun (WGS) entry which is preliminary data.</text>
</comment>
<evidence type="ECO:0000259" key="5">
    <source>
        <dbReference type="PROSITE" id="PS50994"/>
    </source>
</evidence>
<name>A0ABQ4XG96_9ASTR</name>
<dbReference type="InterPro" id="IPR013103">
    <property type="entry name" value="RVT_2"/>
</dbReference>
<feature type="compositionally biased region" description="Basic and acidic residues" evidence="4">
    <location>
        <begin position="833"/>
        <end position="873"/>
    </location>
</feature>
<dbReference type="InterPro" id="IPR054722">
    <property type="entry name" value="PolX-like_BBD"/>
</dbReference>
<feature type="region of interest" description="Disordered" evidence="4">
    <location>
        <begin position="196"/>
        <end position="229"/>
    </location>
</feature>
<dbReference type="Pfam" id="PF22936">
    <property type="entry name" value="Pol_BBD"/>
    <property type="match status" value="1"/>
</dbReference>
<evidence type="ECO:0000313" key="6">
    <source>
        <dbReference type="EMBL" id="GJS63968.1"/>
    </source>
</evidence>
<dbReference type="InterPro" id="IPR025724">
    <property type="entry name" value="GAG-pre-integrase_dom"/>
</dbReference>
<evidence type="ECO:0000256" key="3">
    <source>
        <dbReference type="ARBA" id="ARBA00022801"/>
    </source>
</evidence>
<protein>
    <submittedName>
        <fullName evidence="6">Ribonuclease H-like domain-containing protein</fullName>
    </submittedName>
</protein>
<dbReference type="PROSITE" id="PS50994">
    <property type="entry name" value="INTEGRASE"/>
    <property type="match status" value="1"/>
</dbReference>
<dbReference type="Pfam" id="PF13976">
    <property type="entry name" value="gag_pre-integrs"/>
    <property type="match status" value="1"/>
</dbReference>
<dbReference type="InterPro" id="IPR001584">
    <property type="entry name" value="Integrase_cat-core"/>
</dbReference>
<dbReference type="Pfam" id="PF00665">
    <property type="entry name" value="rve"/>
    <property type="match status" value="1"/>
</dbReference>
<dbReference type="PANTHER" id="PTHR42648">
    <property type="entry name" value="TRANSPOSASE, PUTATIVE-RELATED"/>
    <property type="match status" value="1"/>
</dbReference>
<gene>
    <name evidence="6" type="ORF">Tco_0678532</name>
</gene>
<evidence type="ECO:0000313" key="7">
    <source>
        <dbReference type="Proteomes" id="UP001151760"/>
    </source>
</evidence>
<sequence>MAFSSSSPDSEVSNDSICSKSCLETVELLKSQNDQLLKDLKKSELMVLGYKTGLKSVEEKLKVYKANESIYSQDIKGLKFEIHIGEITIRELRKKLKTIQKEKDGIQPNFHLPTQEISCLHSTPDLFFTGLDEFVNEPIVENSKAMSSKEEPKVVRKNDDAPIIEEWVSDDEEEDVSQHKTEKKIVRPSIVKKEFVKSKQQEKTARKTVKQVEQHRQNTHSPRGNQRNWNNMMSQKLGSNFEMFNKACYVCGSFDHLQNFVSRAILMKSSLVSINTARQNISKATVLVNTARQVNAAHSKTTMNAARPMSYLSKIAHSTVKRPINKNTTFKNSNINQKVNTIRGKKFNNARQKAVVNAVKGNDFNAAKASACWVWKPTHKVLDHGNPQMNLQDQGVIDSGCSRHMTGNMSYLIDYEEINGGYVAFGGKITGKGTIKTGNLDFENVYFVRELKFNLFSVSQMCNKKNSVLFNDTECIVLSPNFKLIDESQVLLRVPRKNNMYSVDLKNIVPKGGLTCLFAKATSNESKLWHRRLGHLNFKTMNKLVKGNLVRGLPSKLFENDQTCVACQKGKQHRASCKSKTENSISLPLHLLHMDLFGPTFVKSLMNKMYCLVVTDDYSSYSRFTWVFFLATKDETSSILKSFITRIENLVDHKVKVIRCDNGAEFKNREMNQTLIEAARTMLADSKFPTTFWAEAVNTACYVQNKVLVVKPHNKTPYELFHGRTPTLSFMRPFGCPVTILNTIDHLGKFDGKADEGFFIGYSLNSKAFRVFNSRTRIVEENLHIRFSESTPNAIGSGPDWLFDIDALTRTMNYEPIVAGTQSNGFAGTKASDNADPKSSHDDGSKPSSDDGKKVDEDPRKESECKDQEKEDNVNNTNNVNTVSSTVNAAGTNEVNAVGGKTSIELPFDPNMPALEDDSIFDFSRDDEDDGVVADMNNLDTTIKVSPNPTTRIHKDHPLDQVIRDLQSATQTRKMSKNLKEHGKNPKRNKKDERGIVIRNKARLVTQGYTQEEGIDYDEVFAPVARIEAIRLFLAYASFKDLKILYPDFSDRVYKVEKALYGLHQALRAWYETLSTYLLDNGFQRGKINKTLFIKRHKGDILLVQVYVDDIIFGSTKKELCNAFEKLMHEKFQMSSIGELTFFLGLEVQKKKDGIFISQDKYVD</sequence>
<evidence type="ECO:0000256" key="4">
    <source>
        <dbReference type="SAM" id="MobiDB-lite"/>
    </source>
</evidence>
<dbReference type="Pfam" id="PF25597">
    <property type="entry name" value="SH3_retrovirus"/>
    <property type="match status" value="1"/>
</dbReference>